<dbReference type="AlphaFoldDB" id="A0A8B6UUN4"/>
<dbReference type="SUPFAM" id="SSF160059">
    <property type="entry name" value="PriA/YqbF domain"/>
    <property type="match status" value="1"/>
</dbReference>
<feature type="compositionally biased region" description="Polar residues" evidence="1">
    <location>
        <begin position="156"/>
        <end position="173"/>
    </location>
</feature>
<evidence type="ECO:0000313" key="2">
    <source>
        <dbReference type="EMBL" id="QTH15611.1"/>
    </source>
</evidence>
<gene>
    <name evidence="2" type="ORF">C4C32_06840</name>
</gene>
<evidence type="ECO:0000313" key="3">
    <source>
        <dbReference type="Proteomes" id="UP000663914"/>
    </source>
</evidence>
<evidence type="ECO:0008006" key="4">
    <source>
        <dbReference type="Google" id="ProtNLM"/>
    </source>
</evidence>
<dbReference type="Proteomes" id="UP000663914">
    <property type="component" value="Chromosome"/>
</dbReference>
<dbReference type="EMBL" id="CP072011">
    <property type="protein sequence ID" value="QTH15611.1"/>
    <property type="molecule type" value="Genomic_DNA"/>
</dbReference>
<protein>
    <recommendedName>
        <fullName evidence="4">Mu-like prophage FluMu N-terminal domain-containing protein</fullName>
    </recommendedName>
</protein>
<proteinExistence type="predicted"/>
<reference evidence="2" key="2">
    <citation type="submission" date="2021-03" db="EMBL/GenBank/DDBJ databases">
        <authorList>
            <person name="Valentovich L.N."/>
            <person name="Akhremchuk A.E."/>
            <person name="Miamin V.E."/>
        </authorList>
    </citation>
    <scope>NUCLEOTIDE SEQUENCE</scope>
    <source>
        <strain evidence="2">3prime</strain>
    </source>
</reference>
<organism evidence="2 3">
    <name type="scientific">Pseudomonas corrugata</name>
    <dbReference type="NCBI Taxonomy" id="47879"/>
    <lineage>
        <taxon>Bacteria</taxon>
        <taxon>Pseudomonadati</taxon>
        <taxon>Pseudomonadota</taxon>
        <taxon>Gammaproteobacteria</taxon>
        <taxon>Pseudomonadales</taxon>
        <taxon>Pseudomonadaceae</taxon>
        <taxon>Pseudomonas</taxon>
    </lineage>
</organism>
<dbReference type="RefSeq" id="WP_208555378.1">
    <property type="nucleotide sequence ID" value="NZ_CP072011.1"/>
</dbReference>
<evidence type="ECO:0000256" key="1">
    <source>
        <dbReference type="SAM" id="MobiDB-lite"/>
    </source>
</evidence>
<reference evidence="2" key="1">
    <citation type="book" date="2019" name="MICROBIAL BIOTECHNOLOGY" publisher="Unknown Publisher">
        <title>Optimization of recombineering for directed mutagenesis of bacteria Pseudomonas corrugata 3'.</title>
        <authorList>
            <person name="Buinitskaja S.V."/>
            <person name="Pilipenok N."/>
            <person name="Valentovich L.N."/>
        </authorList>
    </citation>
    <scope>NUCLEOTIDE SEQUENCE</scope>
    <source>
        <strain evidence="2">3prime</strain>
    </source>
</reference>
<sequence>MGVLIKAVTDGFRRGGIAHRAKGTWYEDGQLSEEQLDAFRKERQLVVIEQAEQFSSADQDGSLLREMGETIASLEHALDIANDQYDAASVLLSVLREQQLAAPALIVAEARALEPADPTAEGVICIAGDALLSLISQHLKPVQACPEAPNDESDTTLDNSSGAEASQSTSQAAPGTPPSGADSGAVAADKQGADKPAGRAKRGSGKETDK</sequence>
<accession>A0A8B6UUN4</accession>
<feature type="region of interest" description="Disordered" evidence="1">
    <location>
        <begin position="143"/>
        <end position="210"/>
    </location>
</feature>
<name>A0A8B6UUN4_9PSED</name>